<evidence type="ECO:0000313" key="2">
    <source>
        <dbReference type="Proteomes" id="UP000249334"/>
    </source>
</evidence>
<name>A0ABX9C993_9ACTN</name>
<reference evidence="1 2" key="1">
    <citation type="submission" date="2018-03" db="EMBL/GenBank/DDBJ databases">
        <title>Genomic framework for the identification of Micromonospora saelicesensis and Micromonospora noduli.</title>
        <authorList>
            <person name="Riesco R."/>
            <person name="Trujillo M.E."/>
        </authorList>
    </citation>
    <scope>NUCLEOTIDE SEQUENCE [LARGE SCALE GENOMIC DNA]</scope>
    <source>
        <strain evidence="1 2">GAR05</strain>
    </source>
</reference>
<evidence type="ECO:0000313" key="1">
    <source>
        <dbReference type="EMBL" id="RAN92227.1"/>
    </source>
</evidence>
<protein>
    <submittedName>
        <fullName evidence="1">Uncharacterized protein</fullName>
    </submittedName>
</protein>
<dbReference type="Proteomes" id="UP000249334">
    <property type="component" value="Unassembled WGS sequence"/>
</dbReference>
<keyword evidence="2" id="KW-1185">Reference proteome</keyword>
<organism evidence="1 2">
    <name type="scientific">Micromonospora saelicesensis</name>
    <dbReference type="NCBI Taxonomy" id="285676"/>
    <lineage>
        <taxon>Bacteria</taxon>
        <taxon>Bacillati</taxon>
        <taxon>Actinomycetota</taxon>
        <taxon>Actinomycetes</taxon>
        <taxon>Micromonosporales</taxon>
        <taxon>Micromonosporaceae</taxon>
        <taxon>Micromonospora</taxon>
    </lineage>
</organism>
<gene>
    <name evidence="1" type="ORF">GAR05_06273</name>
</gene>
<sequence length="87" mass="9161">MGTTVVRPFTPVTAVAMASEPSYDLPIIPVLPLCQSALTTSPAALRAVARPLSQLMACLALRLSWLALVVGQPVELLVPTMSSRMTA</sequence>
<dbReference type="EMBL" id="PXXW01000064">
    <property type="protein sequence ID" value="RAN92227.1"/>
    <property type="molecule type" value="Genomic_DNA"/>
</dbReference>
<proteinExistence type="predicted"/>
<accession>A0ABX9C993</accession>
<comment type="caution">
    <text evidence="1">The sequence shown here is derived from an EMBL/GenBank/DDBJ whole genome shotgun (WGS) entry which is preliminary data.</text>
</comment>